<dbReference type="InterPro" id="IPR050085">
    <property type="entry name" value="AGPR"/>
</dbReference>
<keyword evidence="5 7" id="KW-0560">Oxidoreductase</keyword>
<evidence type="ECO:0000256" key="3">
    <source>
        <dbReference type="ARBA" id="ARBA00022605"/>
    </source>
</evidence>
<dbReference type="InterPro" id="IPR058924">
    <property type="entry name" value="AGPR_dimerisation_dom"/>
</dbReference>
<evidence type="ECO:0000256" key="7">
    <source>
        <dbReference type="HAMAP-Rule" id="MF_00150"/>
    </source>
</evidence>
<dbReference type="EC" id="1.2.1.38" evidence="7"/>
<evidence type="ECO:0000256" key="8">
    <source>
        <dbReference type="PROSITE-ProRule" id="PRU10010"/>
    </source>
</evidence>
<feature type="active site" evidence="7 8">
    <location>
        <position position="152"/>
    </location>
</feature>
<feature type="domain" description="Semialdehyde dehydrogenase NAD-binding" evidence="9">
    <location>
        <begin position="7"/>
        <end position="144"/>
    </location>
</feature>
<dbReference type="PROSITE" id="PS01224">
    <property type="entry name" value="ARGC"/>
    <property type="match status" value="1"/>
</dbReference>
<evidence type="ECO:0000256" key="4">
    <source>
        <dbReference type="ARBA" id="ARBA00022857"/>
    </source>
</evidence>
<protein>
    <recommendedName>
        <fullName evidence="7">N-acetyl-gamma-glutamyl-phosphate reductase</fullName>
        <shortName evidence="7">AGPR</shortName>
        <ecNumber evidence="7">1.2.1.38</ecNumber>
    </recommendedName>
    <alternativeName>
        <fullName evidence="7">N-acetyl-glutamate semialdehyde dehydrogenase</fullName>
        <shortName evidence="7">NAGSA dehydrogenase</shortName>
    </alternativeName>
</protein>
<sequence length="348" mass="37893">MTDNKLKVGILGASGYTGADLVRLAAQHPNMDLKVLTANSHAGKKYAEVYPHLGGMDLPDLIKIEDANWSDLDVIFCGLPHGTTQKIVASLPQHVKVIDLSADFRLRNTDTYHEWYGHEHYAPQLQPSAVYGLPEHYREQVKDARLVACPGCYPTAVLLLLIPLLKAKLLDEKSLIIDAKSGLTGAGRGLKLNTLFAEAGEGMSAYAVAGHRHAPEIEQELTSALGSDVMVTFTPHLIPMNRGEFISTYANLANGASVQDLRECLNNAYQDEPFVRLLAEGAGIGTQHVRGSNHCLLSVNKDRVDGRVILFSTLDNLVKGSSGQAIQNMNIMFGLDETLGLNQQPMFP</sequence>
<dbReference type="InterPro" id="IPR023013">
    <property type="entry name" value="AGPR_AS"/>
</dbReference>
<dbReference type="GO" id="GO:0005737">
    <property type="term" value="C:cytoplasm"/>
    <property type="evidence" value="ECO:0007669"/>
    <property type="project" value="UniProtKB-SubCell"/>
</dbReference>
<keyword evidence="2 7" id="KW-0055">Arginine biosynthesis</keyword>
<dbReference type="CDD" id="cd17895">
    <property type="entry name" value="AGPR_1_N"/>
    <property type="match status" value="1"/>
</dbReference>
<dbReference type="InterPro" id="IPR000534">
    <property type="entry name" value="Semialdehyde_DH_NAD-bd"/>
</dbReference>
<dbReference type="SUPFAM" id="SSF51735">
    <property type="entry name" value="NAD(P)-binding Rossmann-fold domains"/>
    <property type="match status" value="1"/>
</dbReference>
<evidence type="ECO:0000256" key="6">
    <source>
        <dbReference type="ARBA" id="ARBA00050557"/>
    </source>
</evidence>
<comment type="catalytic activity">
    <reaction evidence="6 7">
        <text>N-acetyl-L-glutamate 5-semialdehyde + phosphate + NADP(+) = N-acetyl-L-glutamyl 5-phosphate + NADPH + H(+)</text>
        <dbReference type="Rhea" id="RHEA:21588"/>
        <dbReference type="ChEBI" id="CHEBI:15378"/>
        <dbReference type="ChEBI" id="CHEBI:29123"/>
        <dbReference type="ChEBI" id="CHEBI:43474"/>
        <dbReference type="ChEBI" id="CHEBI:57783"/>
        <dbReference type="ChEBI" id="CHEBI:57936"/>
        <dbReference type="ChEBI" id="CHEBI:58349"/>
        <dbReference type="EC" id="1.2.1.38"/>
    </reaction>
</comment>
<dbReference type="AlphaFoldDB" id="A0A2A4Z7Z2"/>
<dbReference type="HAMAP" id="MF_00150">
    <property type="entry name" value="ArgC_type1"/>
    <property type="match status" value="1"/>
</dbReference>
<comment type="function">
    <text evidence="7">Catalyzes the NADPH-dependent reduction of N-acetyl-5-glutamyl phosphate to yield N-acetyl-L-glutamate 5-semialdehyde.</text>
</comment>
<dbReference type="GO" id="GO:0006526">
    <property type="term" value="P:L-arginine biosynthetic process"/>
    <property type="evidence" value="ECO:0007669"/>
    <property type="project" value="UniProtKB-UniRule"/>
</dbReference>
<reference key="1">
    <citation type="submission" date="2017-08" db="EMBL/GenBank/DDBJ databases">
        <title>A dynamic microbial community with high functional redundancy inhabits the cold, oxic subseafloor aquifer.</title>
        <authorList>
            <person name="Tully B.J."/>
            <person name="Wheat C.G."/>
            <person name="Glazer B.T."/>
            <person name="Huber J.A."/>
        </authorList>
    </citation>
    <scope>NUCLEOTIDE SEQUENCE [LARGE SCALE GENOMIC DNA]</scope>
</reference>
<dbReference type="GO" id="GO:0051287">
    <property type="term" value="F:NAD binding"/>
    <property type="evidence" value="ECO:0007669"/>
    <property type="project" value="InterPro"/>
</dbReference>
<dbReference type="InterPro" id="IPR036291">
    <property type="entry name" value="NAD(P)-bd_dom_sf"/>
</dbReference>
<organism evidence="10">
    <name type="scientific">OCS116 cluster bacterium</name>
    <dbReference type="NCBI Taxonomy" id="2030921"/>
    <lineage>
        <taxon>Bacteria</taxon>
        <taxon>Pseudomonadati</taxon>
        <taxon>Pseudomonadota</taxon>
        <taxon>Alphaproteobacteria</taxon>
        <taxon>OCS116 cluster</taxon>
    </lineage>
</organism>
<dbReference type="EMBL" id="NVUS01000003">
    <property type="protein sequence ID" value="PCJ03011.1"/>
    <property type="molecule type" value="Genomic_DNA"/>
</dbReference>
<keyword evidence="7" id="KW-0963">Cytoplasm</keyword>
<dbReference type="PANTHER" id="PTHR32338:SF10">
    <property type="entry name" value="N-ACETYL-GAMMA-GLUTAMYL-PHOSPHATE REDUCTASE, CHLOROPLASTIC-RELATED"/>
    <property type="match status" value="1"/>
</dbReference>
<dbReference type="Pfam" id="PF01118">
    <property type="entry name" value="Semialdhyde_dh"/>
    <property type="match status" value="1"/>
</dbReference>
<comment type="pathway">
    <text evidence="1 7">Amino-acid biosynthesis; L-arginine biosynthesis; N(2)-acetyl-L-ornithine from L-glutamate: step 3/4.</text>
</comment>
<comment type="similarity">
    <text evidence="7">Belongs to the NAGSA dehydrogenase family. Type 1 subfamily.</text>
</comment>
<evidence type="ECO:0000313" key="10">
    <source>
        <dbReference type="EMBL" id="PCJ03011.1"/>
    </source>
</evidence>
<dbReference type="Gene3D" id="3.40.50.720">
    <property type="entry name" value="NAD(P)-binding Rossmann-like Domain"/>
    <property type="match status" value="1"/>
</dbReference>
<reference evidence="10" key="2">
    <citation type="journal article" date="2018" name="ISME J.">
        <title>A dynamic microbial community with high functional redundancy inhabits the cold, oxic subseafloor aquifer.</title>
        <authorList>
            <person name="Tully B.J."/>
            <person name="Wheat C.G."/>
            <person name="Glazer B.T."/>
            <person name="Huber J.A."/>
        </authorList>
    </citation>
    <scope>NUCLEOTIDE SEQUENCE</scope>
    <source>
        <strain evidence="10">NORP83</strain>
    </source>
</reference>
<dbReference type="Pfam" id="PF22698">
    <property type="entry name" value="Semialdhyde_dhC_1"/>
    <property type="match status" value="1"/>
</dbReference>
<name>A0A2A4Z7Z2_9PROT</name>
<dbReference type="InterPro" id="IPR000706">
    <property type="entry name" value="AGPR_type-1"/>
</dbReference>
<evidence type="ECO:0000256" key="1">
    <source>
        <dbReference type="ARBA" id="ARBA00004862"/>
    </source>
</evidence>
<keyword evidence="3 7" id="KW-0028">Amino-acid biosynthesis</keyword>
<dbReference type="PANTHER" id="PTHR32338">
    <property type="entry name" value="N-ACETYL-GAMMA-GLUTAMYL-PHOSPHATE REDUCTASE, CHLOROPLASTIC-RELATED-RELATED"/>
    <property type="match status" value="1"/>
</dbReference>
<dbReference type="Gene3D" id="3.30.360.10">
    <property type="entry name" value="Dihydrodipicolinate Reductase, domain 2"/>
    <property type="match status" value="1"/>
</dbReference>
<evidence type="ECO:0000256" key="2">
    <source>
        <dbReference type="ARBA" id="ARBA00022571"/>
    </source>
</evidence>
<dbReference type="GO" id="GO:0070401">
    <property type="term" value="F:NADP+ binding"/>
    <property type="evidence" value="ECO:0007669"/>
    <property type="project" value="InterPro"/>
</dbReference>
<gene>
    <name evidence="7" type="primary">argC</name>
    <name evidence="10" type="ORF">COB13_03475</name>
</gene>
<accession>A0A2A4Z7Z2</accession>
<evidence type="ECO:0000256" key="5">
    <source>
        <dbReference type="ARBA" id="ARBA00023002"/>
    </source>
</evidence>
<comment type="subcellular location">
    <subcellularLocation>
        <location evidence="7">Cytoplasm</location>
    </subcellularLocation>
</comment>
<evidence type="ECO:0000259" key="9">
    <source>
        <dbReference type="SMART" id="SM00859"/>
    </source>
</evidence>
<dbReference type="NCBIfam" id="TIGR01850">
    <property type="entry name" value="argC"/>
    <property type="match status" value="1"/>
</dbReference>
<dbReference type="CDD" id="cd23934">
    <property type="entry name" value="AGPR_1_C"/>
    <property type="match status" value="1"/>
</dbReference>
<dbReference type="SMART" id="SM00859">
    <property type="entry name" value="Semialdhyde_dh"/>
    <property type="match status" value="1"/>
</dbReference>
<dbReference type="SUPFAM" id="SSF55347">
    <property type="entry name" value="Glyceraldehyde-3-phosphate dehydrogenase-like, C-terminal domain"/>
    <property type="match status" value="1"/>
</dbReference>
<dbReference type="UniPathway" id="UPA00068">
    <property type="reaction ID" value="UER00108"/>
</dbReference>
<comment type="caution">
    <text evidence="10">The sequence shown here is derived from an EMBL/GenBank/DDBJ whole genome shotgun (WGS) entry which is preliminary data.</text>
</comment>
<dbReference type="FunFam" id="3.30.360.10:FF:000014">
    <property type="entry name" value="N-acetyl-gamma-glutamyl-phosphate reductase"/>
    <property type="match status" value="1"/>
</dbReference>
<proteinExistence type="inferred from homology"/>
<keyword evidence="4 7" id="KW-0521">NADP</keyword>
<dbReference type="GO" id="GO:0003942">
    <property type="term" value="F:N-acetyl-gamma-glutamyl-phosphate reductase activity"/>
    <property type="evidence" value="ECO:0007669"/>
    <property type="project" value="UniProtKB-UniRule"/>
</dbReference>